<proteinExistence type="predicted"/>
<evidence type="ECO:0000256" key="2">
    <source>
        <dbReference type="ARBA" id="ARBA00023125"/>
    </source>
</evidence>
<dbReference type="Proteomes" id="UP000594263">
    <property type="component" value="Unplaced"/>
</dbReference>
<dbReference type="Gene3D" id="1.10.10.60">
    <property type="entry name" value="Homeodomain-like"/>
    <property type="match status" value="1"/>
</dbReference>
<evidence type="ECO:0000313" key="7">
    <source>
        <dbReference type="EnsemblPlants" id="Kaladp0050s0152.1.v1.1"/>
    </source>
</evidence>
<keyword evidence="4 5" id="KW-0539">Nucleus</keyword>
<evidence type="ECO:0000256" key="4">
    <source>
        <dbReference type="ARBA" id="ARBA00023242"/>
    </source>
</evidence>
<dbReference type="CDD" id="cd00086">
    <property type="entry name" value="homeodomain"/>
    <property type="match status" value="1"/>
</dbReference>
<dbReference type="InterPro" id="IPR005541">
    <property type="entry name" value="KNOX2"/>
</dbReference>
<feature type="DNA-binding region" description="Homeobox" evidence="5">
    <location>
        <begin position="261"/>
        <end position="323"/>
    </location>
</feature>
<dbReference type="Gramene" id="Kaladp0050s0152.1.v1.1">
    <property type="protein sequence ID" value="Kaladp0050s0152.1.v1.1"/>
    <property type="gene ID" value="Kaladp0050s0152.v1.1"/>
</dbReference>
<dbReference type="PANTHER" id="PTHR11850">
    <property type="entry name" value="HOMEOBOX PROTEIN TRANSCRIPTION FACTORS"/>
    <property type="match status" value="1"/>
</dbReference>
<accession>A0A7N0U1N1</accession>
<keyword evidence="2 5" id="KW-0238">DNA-binding</keyword>
<evidence type="ECO:0000256" key="3">
    <source>
        <dbReference type="ARBA" id="ARBA00023155"/>
    </source>
</evidence>
<dbReference type="GO" id="GO:0003677">
    <property type="term" value="F:DNA binding"/>
    <property type="evidence" value="ECO:0007669"/>
    <property type="project" value="UniProtKB-UniRule"/>
</dbReference>
<organism evidence="7 8">
    <name type="scientific">Kalanchoe fedtschenkoi</name>
    <name type="common">Lavender scallops</name>
    <name type="synonym">South American air plant</name>
    <dbReference type="NCBI Taxonomy" id="63787"/>
    <lineage>
        <taxon>Eukaryota</taxon>
        <taxon>Viridiplantae</taxon>
        <taxon>Streptophyta</taxon>
        <taxon>Embryophyta</taxon>
        <taxon>Tracheophyta</taxon>
        <taxon>Spermatophyta</taxon>
        <taxon>Magnoliopsida</taxon>
        <taxon>eudicotyledons</taxon>
        <taxon>Gunneridae</taxon>
        <taxon>Pentapetalae</taxon>
        <taxon>Saxifragales</taxon>
        <taxon>Crassulaceae</taxon>
        <taxon>Kalanchoe</taxon>
    </lineage>
</organism>
<sequence length="353" mass="39584">MMEEIDMSYPDHVALESVLDQYPSSALMTPEHMMLPYDYQSFISSELFHHICLAGGELVSSPPSSQLFDLEADSSGAMATDCPADANCQAHPIQENEDVEEELVIKSEILHHPLFPRMRRAYADCQMSASGGGPLETSFSDETEPWKDNVSTLILGSDPELDEFMETYCEMLEKHNEDLRNTFTGASAFLNEMEMQLADLCGALSKTSLSDQPAAATGNIAADHQASKCNNKAKSDLKMSLLSKYRGGHLNNLKLEFSKRTKKKMGKLPGQARQALLHWWESHHNWPYPSEADKAELERATGLHPKQISNWFINQRKRHWKTPPESLQYSCNDNDLLSAGTVVHFADEDFDAP</sequence>
<dbReference type="InterPro" id="IPR001356">
    <property type="entry name" value="HD"/>
</dbReference>
<dbReference type="SMART" id="SM01256">
    <property type="entry name" value="KNOX2"/>
    <property type="match status" value="1"/>
</dbReference>
<dbReference type="Pfam" id="PF05920">
    <property type="entry name" value="Homeobox_KN"/>
    <property type="match status" value="1"/>
</dbReference>
<name>A0A7N0U1N1_KALFE</name>
<dbReference type="InterPro" id="IPR008422">
    <property type="entry name" value="KN_HD"/>
</dbReference>
<evidence type="ECO:0000259" key="6">
    <source>
        <dbReference type="PROSITE" id="PS50071"/>
    </source>
</evidence>
<keyword evidence="8" id="KW-1185">Reference proteome</keyword>
<dbReference type="GO" id="GO:0006355">
    <property type="term" value="P:regulation of DNA-templated transcription"/>
    <property type="evidence" value="ECO:0007669"/>
    <property type="project" value="InterPro"/>
</dbReference>
<dbReference type="AlphaFoldDB" id="A0A7N0U1N1"/>
<dbReference type="GO" id="GO:0005634">
    <property type="term" value="C:nucleus"/>
    <property type="evidence" value="ECO:0007669"/>
    <property type="project" value="UniProtKB-SubCell"/>
</dbReference>
<comment type="subcellular location">
    <subcellularLocation>
        <location evidence="1 5">Nucleus</location>
    </subcellularLocation>
</comment>
<dbReference type="PROSITE" id="PS50071">
    <property type="entry name" value="HOMEOBOX_2"/>
    <property type="match status" value="1"/>
</dbReference>
<evidence type="ECO:0000256" key="5">
    <source>
        <dbReference type="PROSITE-ProRule" id="PRU00108"/>
    </source>
</evidence>
<dbReference type="SUPFAM" id="SSF46689">
    <property type="entry name" value="Homeodomain-like"/>
    <property type="match status" value="1"/>
</dbReference>
<dbReference type="InterPro" id="IPR050224">
    <property type="entry name" value="TALE_homeobox"/>
</dbReference>
<protein>
    <recommendedName>
        <fullName evidence="6">Homeobox domain-containing protein</fullName>
    </recommendedName>
</protein>
<dbReference type="InterPro" id="IPR009057">
    <property type="entry name" value="Homeodomain-like_sf"/>
</dbReference>
<evidence type="ECO:0000313" key="8">
    <source>
        <dbReference type="Proteomes" id="UP000594263"/>
    </source>
</evidence>
<dbReference type="EnsemblPlants" id="Kaladp0050s0152.1.v1.1">
    <property type="protein sequence ID" value="Kaladp0050s0152.1.v1.1"/>
    <property type="gene ID" value="Kaladp0050s0152.v1.1"/>
</dbReference>
<reference evidence="7" key="1">
    <citation type="submission" date="2021-01" db="UniProtKB">
        <authorList>
            <consortium name="EnsemblPlants"/>
        </authorList>
    </citation>
    <scope>IDENTIFICATION</scope>
</reference>
<dbReference type="SMART" id="SM00389">
    <property type="entry name" value="HOX"/>
    <property type="match status" value="1"/>
</dbReference>
<keyword evidence="3 5" id="KW-0371">Homeobox</keyword>
<feature type="domain" description="Homeobox" evidence="6">
    <location>
        <begin position="259"/>
        <end position="322"/>
    </location>
</feature>
<dbReference type="Pfam" id="PF03791">
    <property type="entry name" value="KNOX2"/>
    <property type="match status" value="1"/>
</dbReference>
<evidence type="ECO:0000256" key="1">
    <source>
        <dbReference type="ARBA" id="ARBA00004123"/>
    </source>
</evidence>